<dbReference type="CDD" id="cd17321">
    <property type="entry name" value="MFS_MMR_MDR_like"/>
    <property type="match status" value="1"/>
</dbReference>
<dbReference type="Gene3D" id="1.20.1720.10">
    <property type="entry name" value="Multidrug resistance protein D"/>
    <property type="match status" value="1"/>
</dbReference>
<evidence type="ECO:0000259" key="6">
    <source>
        <dbReference type="PROSITE" id="PS50850"/>
    </source>
</evidence>
<dbReference type="InterPro" id="IPR020846">
    <property type="entry name" value="MFS_dom"/>
</dbReference>
<accession>A0A6L9S517</accession>
<sequence>MTGEPAQTDAEPIEFGSRRGKLIITATVLASGVAFLDGTVVTVALPRIGTDLGAELSALQWVLNAYLLALGALVLVGGALGDLLGRRRVFLAGMWGFAAASLLCAVAWSPEALIGARALQGIFAAMLTPASLAILSSTFAAEHRGRAIGAWSGLSGVTTAIGPFVGGWLVDAASWRWIFLLNLPLLIAAVAVTRAAVPADVGAGDGLGRREILTRVDFPGAALTAAGLGLVVAALIEVERLPSWAVAVSVLIGLATLGGFVGYERRRALPMMPPELFRIRTFTVANLFTVVVYAALTGMGFLISLALQRGLGYSALQAGASTIPLTLMLLAFSARVGALLPRVGARPLLSAGGVLTAAGLLLLSTIGLDTTYLTGVFPGVMVFAVGLVLLVAPVTTTALTDVPGSRQGVASGVNNAVARIAGLLAVAVLPAAAGLSSTGATDPGPLLDGVSTALRIAAVSCVIGAAIAWVGLRPRDCRRTRVSV</sequence>
<feature type="transmembrane region" description="Helical" evidence="5">
    <location>
        <begin position="242"/>
        <end position="263"/>
    </location>
</feature>
<dbReference type="EMBL" id="JAAGOA010000004">
    <property type="protein sequence ID" value="NEE00073.1"/>
    <property type="molecule type" value="Genomic_DNA"/>
</dbReference>
<evidence type="ECO:0000313" key="7">
    <source>
        <dbReference type="EMBL" id="NEE00073.1"/>
    </source>
</evidence>
<evidence type="ECO:0000256" key="5">
    <source>
        <dbReference type="SAM" id="Phobius"/>
    </source>
</evidence>
<dbReference type="AlphaFoldDB" id="A0A6L9S517"/>
<feature type="domain" description="Major facilitator superfamily (MFS) profile" evidence="6">
    <location>
        <begin position="23"/>
        <end position="476"/>
    </location>
</feature>
<keyword evidence="3 5" id="KW-1133">Transmembrane helix</keyword>
<feature type="transmembrane region" description="Helical" evidence="5">
    <location>
        <begin position="416"/>
        <end position="433"/>
    </location>
</feature>
<feature type="transmembrane region" description="Helical" evidence="5">
    <location>
        <begin position="114"/>
        <end position="135"/>
    </location>
</feature>
<evidence type="ECO:0000256" key="4">
    <source>
        <dbReference type="ARBA" id="ARBA00023136"/>
    </source>
</evidence>
<evidence type="ECO:0000256" key="2">
    <source>
        <dbReference type="ARBA" id="ARBA00022692"/>
    </source>
</evidence>
<dbReference type="SUPFAM" id="SSF103473">
    <property type="entry name" value="MFS general substrate transporter"/>
    <property type="match status" value="1"/>
</dbReference>
<dbReference type="PANTHER" id="PTHR42718">
    <property type="entry name" value="MAJOR FACILITATOR SUPERFAMILY MULTIDRUG TRANSPORTER MFSC"/>
    <property type="match status" value="1"/>
</dbReference>
<feature type="transmembrane region" description="Helical" evidence="5">
    <location>
        <begin position="453"/>
        <end position="472"/>
    </location>
</feature>
<keyword evidence="8" id="KW-1185">Reference proteome</keyword>
<dbReference type="PROSITE" id="PS50850">
    <property type="entry name" value="MFS"/>
    <property type="match status" value="1"/>
</dbReference>
<evidence type="ECO:0000256" key="1">
    <source>
        <dbReference type="ARBA" id="ARBA00004651"/>
    </source>
</evidence>
<evidence type="ECO:0000313" key="8">
    <source>
        <dbReference type="Proteomes" id="UP000475214"/>
    </source>
</evidence>
<feature type="transmembrane region" description="Helical" evidence="5">
    <location>
        <begin position="65"/>
        <end position="84"/>
    </location>
</feature>
<name>A0A6L9S517_9ACTN</name>
<dbReference type="InterPro" id="IPR011701">
    <property type="entry name" value="MFS"/>
</dbReference>
<keyword evidence="4 5" id="KW-0472">Membrane</keyword>
<protein>
    <submittedName>
        <fullName evidence="7">MFS transporter</fullName>
    </submittedName>
</protein>
<comment type="subcellular location">
    <subcellularLocation>
        <location evidence="1">Cell membrane</location>
        <topology evidence="1">Multi-pass membrane protein</topology>
    </subcellularLocation>
</comment>
<feature type="transmembrane region" description="Helical" evidence="5">
    <location>
        <begin position="284"/>
        <end position="307"/>
    </location>
</feature>
<feature type="transmembrane region" description="Helical" evidence="5">
    <location>
        <begin position="175"/>
        <end position="197"/>
    </location>
</feature>
<feature type="transmembrane region" description="Helical" evidence="5">
    <location>
        <begin position="147"/>
        <end position="169"/>
    </location>
</feature>
<dbReference type="RefSeq" id="WP_163735113.1">
    <property type="nucleotide sequence ID" value="NZ_JAAGOA010000004.1"/>
</dbReference>
<feature type="transmembrane region" description="Helical" evidence="5">
    <location>
        <begin position="22"/>
        <end position="45"/>
    </location>
</feature>
<proteinExistence type="predicted"/>
<comment type="caution">
    <text evidence="7">The sequence shown here is derived from an EMBL/GenBank/DDBJ whole genome shotgun (WGS) entry which is preliminary data.</text>
</comment>
<feature type="transmembrane region" description="Helical" evidence="5">
    <location>
        <begin position="348"/>
        <end position="366"/>
    </location>
</feature>
<dbReference type="InterPro" id="IPR036259">
    <property type="entry name" value="MFS_trans_sf"/>
</dbReference>
<dbReference type="Gene3D" id="1.20.1250.20">
    <property type="entry name" value="MFS general substrate transporter like domains"/>
    <property type="match status" value="1"/>
</dbReference>
<organism evidence="7 8">
    <name type="scientific">Phytoactinopolyspora halotolerans</name>
    <dbReference type="NCBI Taxonomy" id="1981512"/>
    <lineage>
        <taxon>Bacteria</taxon>
        <taxon>Bacillati</taxon>
        <taxon>Actinomycetota</taxon>
        <taxon>Actinomycetes</taxon>
        <taxon>Jiangellales</taxon>
        <taxon>Jiangellaceae</taxon>
        <taxon>Phytoactinopolyspora</taxon>
    </lineage>
</organism>
<dbReference type="GO" id="GO:0005886">
    <property type="term" value="C:plasma membrane"/>
    <property type="evidence" value="ECO:0007669"/>
    <property type="project" value="UniProtKB-SubCell"/>
</dbReference>
<evidence type="ECO:0000256" key="3">
    <source>
        <dbReference type="ARBA" id="ARBA00022989"/>
    </source>
</evidence>
<keyword evidence="2 5" id="KW-0812">Transmembrane</keyword>
<feature type="transmembrane region" description="Helical" evidence="5">
    <location>
        <begin position="89"/>
        <end position="108"/>
    </location>
</feature>
<feature type="transmembrane region" description="Helical" evidence="5">
    <location>
        <begin position="313"/>
        <end position="336"/>
    </location>
</feature>
<gene>
    <name evidence="7" type="ORF">G1H10_07810</name>
</gene>
<feature type="transmembrane region" description="Helical" evidence="5">
    <location>
        <begin position="218"/>
        <end position="236"/>
    </location>
</feature>
<dbReference type="PANTHER" id="PTHR42718:SF42">
    <property type="entry name" value="EXPORT PROTEIN"/>
    <property type="match status" value="1"/>
</dbReference>
<feature type="transmembrane region" description="Helical" evidence="5">
    <location>
        <begin position="372"/>
        <end position="395"/>
    </location>
</feature>
<dbReference type="GO" id="GO:0022857">
    <property type="term" value="F:transmembrane transporter activity"/>
    <property type="evidence" value="ECO:0007669"/>
    <property type="project" value="InterPro"/>
</dbReference>
<dbReference type="Proteomes" id="UP000475214">
    <property type="component" value="Unassembled WGS sequence"/>
</dbReference>
<reference evidence="7 8" key="1">
    <citation type="submission" date="2020-02" db="EMBL/GenBank/DDBJ databases">
        <authorList>
            <person name="Li X.-J."/>
            <person name="Han X.-M."/>
        </authorList>
    </citation>
    <scope>NUCLEOTIDE SEQUENCE [LARGE SCALE GENOMIC DNA]</scope>
    <source>
        <strain evidence="7 8">CCTCC AB 2017055</strain>
    </source>
</reference>
<dbReference type="Pfam" id="PF07690">
    <property type="entry name" value="MFS_1"/>
    <property type="match status" value="1"/>
</dbReference>